<evidence type="ECO:0000256" key="3">
    <source>
        <dbReference type="ARBA" id="ARBA00022475"/>
    </source>
</evidence>
<reference evidence="17" key="1">
    <citation type="submission" date="2025-08" db="UniProtKB">
        <authorList>
            <consortium name="RefSeq"/>
        </authorList>
    </citation>
    <scope>IDENTIFICATION</scope>
    <source>
        <strain evidence="17">USDA-PBARC FA_bdor</strain>
        <tissue evidence="17">Whole organism</tissue>
    </source>
</reference>
<evidence type="ECO:0000256" key="6">
    <source>
        <dbReference type="ARBA" id="ARBA00022990"/>
    </source>
</evidence>
<name>A0A9R1T1S8_9HYME</name>
<comment type="subunit">
    <text evidence="14">Interacts with GPX1.</text>
</comment>
<keyword evidence="3" id="KW-1003">Cell membrane</keyword>
<keyword evidence="11" id="KW-0636">Prenylation</keyword>
<dbReference type="AlphaFoldDB" id="A0A9R1T1S8"/>
<dbReference type="InterPro" id="IPR051441">
    <property type="entry name" value="SelW_related"/>
</dbReference>
<dbReference type="KEGG" id="fas:105265510"/>
<evidence type="ECO:0000256" key="7">
    <source>
        <dbReference type="ARBA" id="ARBA00023136"/>
    </source>
</evidence>
<evidence type="ECO:0000256" key="2">
    <source>
        <dbReference type="ARBA" id="ARBA00004514"/>
    </source>
</evidence>
<dbReference type="Gene3D" id="3.40.30.10">
    <property type="entry name" value="Glutaredoxin"/>
    <property type="match status" value="1"/>
</dbReference>
<evidence type="ECO:0000313" key="16">
    <source>
        <dbReference type="Proteomes" id="UP000694866"/>
    </source>
</evidence>
<protein>
    <recommendedName>
        <fullName evidence="15">Migration and invasion enhancer 1</fullName>
    </recommendedName>
</protein>
<dbReference type="PANTHER" id="PTHR15124">
    <property type="entry name" value="SELENOPROTEIN W"/>
    <property type="match status" value="1"/>
</dbReference>
<keyword evidence="16" id="KW-1185">Reference proteome</keyword>
<sequence>MSGIKIDVEYCGSCGHRKQFLELAGVIKDACPDCVISGATGRQGSFEVKINDSLVYSKLQTMAFPIYNEVLNVVKEVSEGQPVRQITQQQPIDCSIS</sequence>
<proteinExistence type="inferred from homology"/>
<dbReference type="GO" id="GO:0051491">
    <property type="term" value="P:positive regulation of filopodium assembly"/>
    <property type="evidence" value="ECO:0007669"/>
    <property type="project" value="TreeGrafter"/>
</dbReference>
<dbReference type="PANTHER" id="PTHR15124:SF27">
    <property type="entry name" value="MIGRATION AND INVASION ENHANCER 1"/>
    <property type="match status" value="1"/>
</dbReference>
<dbReference type="SUPFAM" id="SSF52833">
    <property type="entry name" value="Thioredoxin-like"/>
    <property type="match status" value="1"/>
</dbReference>
<dbReference type="InterPro" id="IPR011893">
    <property type="entry name" value="Selenoprotein_Rdx-typ"/>
</dbReference>
<dbReference type="OrthoDB" id="5962009at2759"/>
<evidence type="ECO:0000256" key="13">
    <source>
        <dbReference type="ARBA" id="ARBA00060789"/>
    </source>
</evidence>
<dbReference type="Pfam" id="PF10262">
    <property type="entry name" value="Rdx"/>
    <property type="match status" value="1"/>
</dbReference>
<evidence type="ECO:0000256" key="11">
    <source>
        <dbReference type="ARBA" id="ARBA00023289"/>
    </source>
</evidence>
<keyword evidence="4" id="KW-0963">Cytoplasm</keyword>
<evidence type="ECO:0000256" key="10">
    <source>
        <dbReference type="ARBA" id="ARBA00023288"/>
    </source>
</evidence>
<dbReference type="RefSeq" id="XP_011301337.1">
    <property type="nucleotide sequence ID" value="XM_011303035.1"/>
</dbReference>
<evidence type="ECO:0000256" key="4">
    <source>
        <dbReference type="ARBA" id="ARBA00022490"/>
    </source>
</evidence>
<dbReference type="GO" id="GO:0005829">
    <property type="term" value="C:cytosol"/>
    <property type="evidence" value="ECO:0007669"/>
    <property type="project" value="UniProtKB-SubCell"/>
</dbReference>
<dbReference type="FunFam" id="3.40.30.10:FF:000131">
    <property type="entry name" value="migration and invasion enhancer 1"/>
    <property type="match status" value="1"/>
</dbReference>
<dbReference type="GO" id="GO:0006915">
    <property type="term" value="P:apoptotic process"/>
    <property type="evidence" value="ECO:0007669"/>
    <property type="project" value="UniProtKB-KW"/>
</dbReference>
<accession>A0A9R1T1S8</accession>
<keyword evidence="10" id="KW-0449">Lipoprotein</keyword>
<dbReference type="GO" id="GO:0043066">
    <property type="term" value="P:negative regulation of apoptotic process"/>
    <property type="evidence" value="ECO:0007669"/>
    <property type="project" value="TreeGrafter"/>
</dbReference>
<organism evidence="16 17">
    <name type="scientific">Fopius arisanus</name>
    <dbReference type="NCBI Taxonomy" id="64838"/>
    <lineage>
        <taxon>Eukaryota</taxon>
        <taxon>Metazoa</taxon>
        <taxon>Ecdysozoa</taxon>
        <taxon>Arthropoda</taxon>
        <taxon>Hexapoda</taxon>
        <taxon>Insecta</taxon>
        <taxon>Pterygota</taxon>
        <taxon>Neoptera</taxon>
        <taxon>Endopterygota</taxon>
        <taxon>Hymenoptera</taxon>
        <taxon>Apocrita</taxon>
        <taxon>Ichneumonoidea</taxon>
        <taxon>Braconidae</taxon>
        <taxon>Opiinae</taxon>
        <taxon>Fopius</taxon>
    </lineage>
</organism>
<evidence type="ECO:0000256" key="9">
    <source>
        <dbReference type="ARBA" id="ARBA00023284"/>
    </source>
</evidence>
<comment type="function">
    <text evidence="12">Increases cell migration by inducing filopodia formation at the leading edge of migrating cells. Plays a role in regulation of apoptosis, possibly through control of CASP3. May be involved in a redox-related process.</text>
</comment>
<evidence type="ECO:0000256" key="1">
    <source>
        <dbReference type="ARBA" id="ARBA00004342"/>
    </source>
</evidence>
<dbReference type="NCBIfam" id="TIGR02174">
    <property type="entry name" value="CXXU_selWTH"/>
    <property type="match status" value="1"/>
</dbReference>
<dbReference type="GeneID" id="105265510"/>
<keyword evidence="8" id="KW-1015">Disulfide bond</keyword>
<dbReference type="Proteomes" id="UP000694866">
    <property type="component" value="Unplaced"/>
</dbReference>
<evidence type="ECO:0000256" key="15">
    <source>
        <dbReference type="ARBA" id="ARBA00069166"/>
    </source>
</evidence>
<evidence type="ECO:0000313" key="17">
    <source>
        <dbReference type="RefSeq" id="XP_011301337.1"/>
    </source>
</evidence>
<keyword evidence="5" id="KW-0053">Apoptosis</keyword>
<comment type="similarity">
    <text evidence="13">Belongs to the SelWTH family.</text>
</comment>
<dbReference type="InterPro" id="IPR036249">
    <property type="entry name" value="Thioredoxin-like_sf"/>
</dbReference>
<keyword evidence="6" id="KW-0007">Acetylation</keyword>
<evidence type="ECO:0000256" key="14">
    <source>
        <dbReference type="ARBA" id="ARBA00065658"/>
    </source>
</evidence>
<keyword evidence="7" id="KW-0472">Membrane</keyword>
<keyword evidence="9" id="KW-0676">Redox-active center</keyword>
<gene>
    <name evidence="17" type="primary">LOC105265510</name>
</gene>
<evidence type="ECO:0000256" key="8">
    <source>
        <dbReference type="ARBA" id="ARBA00023157"/>
    </source>
</evidence>
<comment type="subcellular location">
    <subcellularLocation>
        <location evidence="1">Cell membrane</location>
        <topology evidence="1">Lipid-anchor</topology>
        <orientation evidence="1">Cytoplasmic side</orientation>
    </subcellularLocation>
    <subcellularLocation>
        <location evidence="2">Cytoplasm</location>
        <location evidence="2">Cytosol</location>
    </subcellularLocation>
</comment>
<evidence type="ECO:0000256" key="5">
    <source>
        <dbReference type="ARBA" id="ARBA00022703"/>
    </source>
</evidence>
<evidence type="ECO:0000256" key="12">
    <source>
        <dbReference type="ARBA" id="ARBA00055778"/>
    </source>
</evidence>
<dbReference type="GO" id="GO:0005886">
    <property type="term" value="C:plasma membrane"/>
    <property type="evidence" value="ECO:0007669"/>
    <property type="project" value="UniProtKB-SubCell"/>
</dbReference>